<dbReference type="AlphaFoldDB" id="A0A672LRP1"/>
<proteinExistence type="predicted"/>
<sequence length="60" mass="6917">IAHRTRMATVGNDMELNDLLDFSVVSRRDCSSSKQKRPLSGHTRVFIRPILYLTAFLLRI</sequence>
<dbReference type="InParanoid" id="A0A672LRP1"/>
<protein>
    <submittedName>
        <fullName evidence="1">Uncharacterized protein</fullName>
    </submittedName>
</protein>
<reference evidence="1" key="2">
    <citation type="submission" date="2025-09" db="UniProtKB">
        <authorList>
            <consortium name="Ensembl"/>
        </authorList>
    </citation>
    <scope>IDENTIFICATION</scope>
</reference>
<name>A0A672LRP1_SINGR</name>
<dbReference type="Proteomes" id="UP000472262">
    <property type="component" value="Unassembled WGS sequence"/>
</dbReference>
<dbReference type="Ensembl" id="ENSSGRT00000030888.1">
    <property type="protein sequence ID" value="ENSSGRP00000028721.1"/>
    <property type="gene ID" value="ENSSGRG00000016402.1"/>
</dbReference>
<reference evidence="1" key="1">
    <citation type="submission" date="2025-08" db="UniProtKB">
        <authorList>
            <consortium name="Ensembl"/>
        </authorList>
    </citation>
    <scope>IDENTIFICATION</scope>
</reference>
<organism evidence="1 2">
    <name type="scientific">Sinocyclocheilus grahami</name>
    <name type="common">Dianchi golden-line fish</name>
    <name type="synonym">Barbus grahami</name>
    <dbReference type="NCBI Taxonomy" id="75366"/>
    <lineage>
        <taxon>Eukaryota</taxon>
        <taxon>Metazoa</taxon>
        <taxon>Chordata</taxon>
        <taxon>Craniata</taxon>
        <taxon>Vertebrata</taxon>
        <taxon>Euteleostomi</taxon>
        <taxon>Actinopterygii</taxon>
        <taxon>Neopterygii</taxon>
        <taxon>Teleostei</taxon>
        <taxon>Ostariophysi</taxon>
        <taxon>Cypriniformes</taxon>
        <taxon>Cyprinidae</taxon>
        <taxon>Cyprininae</taxon>
        <taxon>Sinocyclocheilus</taxon>
    </lineage>
</organism>
<evidence type="ECO:0000313" key="1">
    <source>
        <dbReference type="Ensembl" id="ENSSGRP00000028721.1"/>
    </source>
</evidence>
<accession>A0A672LRP1</accession>
<keyword evidence="2" id="KW-1185">Reference proteome</keyword>
<evidence type="ECO:0000313" key="2">
    <source>
        <dbReference type="Proteomes" id="UP000472262"/>
    </source>
</evidence>